<accession>A0A927B2V8</accession>
<name>A0A927B2V8_9BACT</name>
<sequence>MIYRLFTGLLLLTTASSFGQRQEFSISPVGFIYTQNQLVQPERYVASRQSLTVSFSYNDSQRNYAVIPPPRTDRFSSTRGVAELIDIVGSDIFYFKLPHKLRRDCYR</sequence>
<proteinExistence type="predicted"/>
<comment type="caution">
    <text evidence="1">The sequence shown here is derived from an EMBL/GenBank/DDBJ whole genome shotgun (WGS) entry which is preliminary data.</text>
</comment>
<dbReference type="RefSeq" id="WP_191039960.1">
    <property type="nucleotide sequence ID" value="NZ_JACXAA010000005.1"/>
</dbReference>
<organism evidence="1 2">
    <name type="scientific">Spirosoma validum</name>
    <dbReference type="NCBI Taxonomy" id="2771355"/>
    <lineage>
        <taxon>Bacteria</taxon>
        <taxon>Pseudomonadati</taxon>
        <taxon>Bacteroidota</taxon>
        <taxon>Cytophagia</taxon>
        <taxon>Cytophagales</taxon>
        <taxon>Cytophagaceae</taxon>
        <taxon>Spirosoma</taxon>
    </lineage>
</organism>
<dbReference type="EMBL" id="JACXAA010000005">
    <property type="protein sequence ID" value="MBD2754323.1"/>
    <property type="molecule type" value="Genomic_DNA"/>
</dbReference>
<gene>
    <name evidence="1" type="ORF">IC230_15550</name>
</gene>
<dbReference type="AlphaFoldDB" id="A0A927B2V8"/>
<reference evidence="1" key="1">
    <citation type="submission" date="2020-09" db="EMBL/GenBank/DDBJ databases">
        <authorList>
            <person name="Kim M.K."/>
        </authorList>
    </citation>
    <scope>NUCLEOTIDE SEQUENCE</scope>
    <source>
        <strain evidence="1">BT704</strain>
    </source>
</reference>
<evidence type="ECO:0000313" key="1">
    <source>
        <dbReference type="EMBL" id="MBD2754323.1"/>
    </source>
</evidence>
<protein>
    <submittedName>
        <fullName evidence="1">Uncharacterized protein</fullName>
    </submittedName>
</protein>
<dbReference type="Proteomes" id="UP000653797">
    <property type="component" value="Unassembled WGS sequence"/>
</dbReference>
<keyword evidence="2" id="KW-1185">Reference proteome</keyword>
<evidence type="ECO:0000313" key="2">
    <source>
        <dbReference type="Proteomes" id="UP000653797"/>
    </source>
</evidence>